<keyword evidence="7" id="KW-0418">Kinase</keyword>
<dbReference type="PROSITE" id="PS00108">
    <property type="entry name" value="PROTEIN_KINASE_ST"/>
    <property type="match status" value="1"/>
</dbReference>
<dbReference type="InterPro" id="IPR000719">
    <property type="entry name" value="Prot_kinase_dom"/>
</dbReference>
<dbReference type="EC" id="2.7.11.1" evidence="1"/>
<dbReference type="PROSITE" id="PS00107">
    <property type="entry name" value="PROTEIN_KINASE_ATP"/>
    <property type="match status" value="1"/>
</dbReference>
<dbReference type="OrthoDB" id="5800476at2759"/>
<keyword evidence="8" id="KW-1185">Reference proteome</keyword>
<keyword evidence="2 4" id="KW-0547">Nucleotide-binding</keyword>
<accession>A0A8J4WF12</accession>
<feature type="domain" description="Protein kinase" evidence="6">
    <location>
        <begin position="29"/>
        <end position="180"/>
    </location>
</feature>
<evidence type="ECO:0000256" key="4">
    <source>
        <dbReference type="PROSITE-ProRule" id="PRU10141"/>
    </source>
</evidence>
<comment type="similarity">
    <text evidence="5">Belongs to the protein kinase superfamily.</text>
</comment>
<reference evidence="7" key="1">
    <citation type="submission" date="2019-05" db="EMBL/GenBank/DDBJ databases">
        <title>Annotation for the trematode Paragonimus heterotremus.</title>
        <authorList>
            <person name="Choi Y.-J."/>
        </authorList>
    </citation>
    <scope>NUCLEOTIDE SEQUENCE</scope>
    <source>
        <strain evidence="7">LC</strain>
    </source>
</reference>
<dbReference type="EMBL" id="LUCH01005872">
    <property type="protein sequence ID" value="KAF5397719.1"/>
    <property type="molecule type" value="Genomic_DNA"/>
</dbReference>
<evidence type="ECO:0000256" key="1">
    <source>
        <dbReference type="ARBA" id="ARBA00012513"/>
    </source>
</evidence>
<evidence type="ECO:0000313" key="7">
    <source>
        <dbReference type="EMBL" id="KAF5397719.1"/>
    </source>
</evidence>
<dbReference type="Pfam" id="PF00069">
    <property type="entry name" value="Pkinase"/>
    <property type="match status" value="1"/>
</dbReference>
<gene>
    <name evidence="7" type="ORF">PHET_09513</name>
</gene>
<dbReference type="Proteomes" id="UP000748531">
    <property type="component" value="Unassembled WGS sequence"/>
</dbReference>
<dbReference type="SMART" id="SM00220">
    <property type="entry name" value="S_TKc"/>
    <property type="match status" value="1"/>
</dbReference>
<dbReference type="InterPro" id="IPR011009">
    <property type="entry name" value="Kinase-like_dom_sf"/>
</dbReference>
<dbReference type="AlphaFoldDB" id="A0A8J4WF12"/>
<dbReference type="InterPro" id="IPR017441">
    <property type="entry name" value="Protein_kinase_ATP_BS"/>
</dbReference>
<evidence type="ECO:0000256" key="2">
    <source>
        <dbReference type="ARBA" id="ARBA00022741"/>
    </source>
</evidence>
<keyword evidence="7" id="KW-0808">Transferase</keyword>
<proteinExistence type="inferred from homology"/>
<dbReference type="GO" id="GO:0005524">
    <property type="term" value="F:ATP binding"/>
    <property type="evidence" value="ECO:0007669"/>
    <property type="project" value="UniProtKB-UniRule"/>
</dbReference>
<dbReference type="Gene3D" id="3.30.200.20">
    <property type="entry name" value="Phosphorylase Kinase, domain 1"/>
    <property type="match status" value="1"/>
</dbReference>
<dbReference type="InterPro" id="IPR050235">
    <property type="entry name" value="CK1_Ser-Thr_kinase"/>
</dbReference>
<evidence type="ECO:0000256" key="3">
    <source>
        <dbReference type="ARBA" id="ARBA00022840"/>
    </source>
</evidence>
<dbReference type="PROSITE" id="PS50011">
    <property type="entry name" value="PROTEIN_KINASE_DOM"/>
    <property type="match status" value="1"/>
</dbReference>
<name>A0A8J4WF12_9TREM</name>
<dbReference type="PANTHER" id="PTHR11909">
    <property type="entry name" value="CASEIN KINASE-RELATED"/>
    <property type="match status" value="1"/>
</dbReference>
<protein>
    <recommendedName>
        <fullName evidence="1">non-specific serine/threonine protein kinase</fullName>
        <ecNumber evidence="1">2.7.11.1</ecNumber>
    </recommendedName>
</protein>
<dbReference type="SUPFAM" id="SSF56112">
    <property type="entry name" value="Protein kinase-like (PK-like)"/>
    <property type="match status" value="1"/>
</dbReference>
<feature type="binding site" evidence="4">
    <location>
        <position position="58"/>
    </location>
    <ligand>
        <name>ATP</name>
        <dbReference type="ChEBI" id="CHEBI:30616"/>
    </ligand>
</feature>
<dbReference type="GO" id="GO:0004674">
    <property type="term" value="F:protein serine/threonine kinase activity"/>
    <property type="evidence" value="ECO:0007669"/>
    <property type="project" value="UniProtKB-KW"/>
</dbReference>
<evidence type="ECO:0000256" key="5">
    <source>
        <dbReference type="RuleBase" id="RU000304"/>
    </source>
</evidence>
<keyword evidence="5" id="KW-0723">Serine/threonine-protein kinase</keyword>
<dbReference type="InterPro" id="IPR008271">
    <property type="entry name" value="Ser/Thr_kinase_AS"/>
</dbReference>
<organism evidence="7 8">
    <name type="scientific">Paragonimus heterotremus</name>
    <dbReference type="NCBI Taxonomy" id="100268"/>
    <lineage>
        <taxon>Eukaryota</taxon>
        <taxon>Metazoa</taxon>
        <taxon>Spiralia</taxon>
        <taxon>Lophotrochozoa</taxon>
        <taxon>Platyhelminthes</taxon>
        <taxon>Trematoda</taxon>
        <taxon>Digenea</taxon>
        <taxon>Plagiorchiida</taxon>
        <taxon>Troglotremata</taxon>
        <taxon>Troglotrematidae</taxon>
        <taxon>Paragonimus</taxon>
    </lineage>
</organism>
<comment type="caution">
    <text evidence="7">The sequence shown here is derived from an EMBL/GenBank/DDBJ whole genome shotgun (WGS) entry which is preliminary data.</text>
</comment>
<evidence type="ECO:0000313" key="8">
    <source>
        <dbReference type="Proteomes" id="UP000748531"/>
    </source>
</evidence>
<keyword evidence="3 4" id="KW-0067">ATP-binding</keyword>
<evidence type="ECO:0000259" key="6">
    <source>
        <dbReference type="PROSITE" id="PS50011"/>
    </source>
</evidence>
<sequence length="180" mass="21015">MVRIVFYFQAPMEDLQIPRGGEFIVAGKWRLVRQIGHGSFGAIFLGININTSEEVAVKLERIYARHPQLHFESRVYKCLQGTSGIPRIQYYGTDGYRNMYHVLIMDLLGPSLEDLFTFCGRRFTMKTVLMLADQMLWRLEFLHSKNFIHRDIKPDNFLMGIGRNCNKVFLVDFGLAKKFR</sequence>
<dbReference type="Gene3D" id="1.10.510.10">
    <property type="entry name" value="Transferase(Phosphotransferase) domain 1"/>
    <property type="match status" value="1"/>
</dbReference>